<name>A0A2C9CWZ5_9CAUD</name>
<evidence type="ECO:0000313" key="4">
    <source>
        <dbReference type="Proteomes" id="UP000240931"/>
    </source>
</evidence>
<gene>
    <name evidence="2" type="primary">g024</name>
</gene>
<protein>
    <submittedName>
        <fullName evidence="2">Uncharacterized protein</fullName>
    </submittedName>
</protein>
<reference evidence="2" key="1">
    <citation type="submission" date="2017-10" db="EMBL/GenBank/DDBJ databases">
        <authorList>
            <person name="Banno H."/>
            <person name="Chua N.-H."/>
        </authorList>
    </citation>
    <scope>NUCLEOTIDE SEQUENCE [LARGE SCALE GENOMIC DNA]</scope>
</reference>
<sequence>MLPPDSGDSIMSDLTTSLLSLAKNNGGNFKSEKQSAMFNSLASNGVLVLAGGSVYGNTWSYEFIIDSTGVVSVNKLSYSKAGVASTEAMFSRDGTVQADRKVAQDDKNTKRIKREIKGLEKRIKQRQAEYDAGQYPDAEMFNKAQREDRDNLEEYQAML</sequence>
<evidence type="ECO:0000313" key="2">
    <source>
        <dbReference type="EMBL" id="SOK58301.1"/>
    </source>
</evidence>
<dbReference type="Proteomes" id="UP000240931">
    <property type="component" value="Segment"/>
</dbReference>
<evidence type="ECO:0000313" key="5">
    <source>
        <dbReference type="Proteomes" id="UP000317227"/>
    </source>
</evidence>
<dbReference type="KEGG" id="vg:40100442"/>
<accession>A0A2C9CWZ5</accession>
<dbReference type="RefSeq" id="YP_009623634.1">
    <property type="nucleotide sequence ID" value="NC_042116.1"/>
</dbReference>
<organism evidence="2 4">
    <name type="scientific">Yersinia phage fHe-Yen9-04</name>
    <dbReference type="NCBI Taxonomy" id="2052742"/>
    <lineage>
        <taxon>Viruses</taxon>
        <taxon>Duplodnaviria</taxon>
        <taxon>Heunggongvirae</taxon>
        <taxon>Uroviricota</taxon>
        <taxon>Caudoviricetes</taxon>
        <taxon>Eneladusvirus</taxon>
        <taxon>Eneladusvirus Yen904</taxon>
    </lineage>
</organism>
<reference evidence="4" key="2">
    <citation type="submission" date="2017-10" db="EMBL/GenBank/DDBJ databases">
        <authorList>
            <person name="Skurnik M."/>
        </authorList>
    </citation>
    <scope>NUCLEOTIDE SEQUENCE [LARGE SCALE GENOMIC DNA]</scope>
</reference>
<feature type="region of interest" description="Disordered" evidence="1">
    <location>
        <begin position="127"/>
        <end position="159"/>
    </location>
</feature>
<dbReference type="EMBL" id="LR596615">
    <property type="protein sequence ID" value="VUE36070.1"/>
    <property type="molecule type" value="Genomic_DNA"/>
</dbReference>
<proteinExistence type="predicted"/>
<dbReference type="Proteomes" id="UP000317227">
    <property type="component" value="Segment"/>
</dbReference>
<evidence type="ECO:0000256" key="1">
    <source>
        <dbReference type="SAM" id="MobiDB-lite"/>
    </source>
</evidence>
<dbReference type="EMBL" id="LT960551">
    <property type="protein sequence ID" value="SOK58301.1"/>
    <property type="molecule type" value="Genomic_DNA"/>
</dbReference>
<dbReference type="OrthoDB" id="11295at10239"/>
<keyword evidence="4" id="KW-1185">Reference proteome</keyword>
<dbReference type="GeneID" id="40100442"/>
<reference evidence="3 5" key="3">
    <citation type="submission" date="2019-06" db="EMBL/GenBank/DDBJ databases">
        <authorList>
            <person name="Bower L."/>
            <person name="Leinonen R."/>
        </authorList>
    </citation>
    <scope>NUCLEOTIDE SEQUENCE [LARGE SCALE GENOMIC DNA]</scope>
</reference>
<evidence type="ECO:0000313" key="3">
    <source>
        <dbReference type="EMBL" id="VUE36070.1"/>
    </source>
</evidence>